<dbReference type="PANTHER" id="PTHR38455">
    <property type="entry name" value="HYPOTHETICAL CYTOSOLIC PROTEIN"/>
    <property type="match status" value="1"/>
</dbReference>
<dbReference type="Proteomes" id="UP001224418">
    <property type="component" value="Unassembled WGS sequence"/>
</dbReference>
<dbReference type="Pfam" id="PF06107">
    <property type="entry name" value="DUF951"/>
    <property type="match status" value="1"/>
</dbReference>
<proteinExistence type="predicted"/>
<dbReference type="PANTHER" id="PTHR38455:SF1">
    <property type="entry name" value="DUF951 DOMAIN-CONTAINING PROTEIN"/>
    <property type="match status" value="1"/>
</dbReference>
<sequence length="60" mass="6903">MKDINIGDLVQMKKTHPCGSDKWEVIRVGADVKIKCKGCNRIIMLSRTEFEKKVKKILND</sequence>
<dbReference type="RefSeq" id="WP_307354944.1">
    <property type="nucleotide sequence ID" value="NZ_BAAACJ010000008.1"/>
</dbReference>
<protein>
    <recommendedName>
        <fullName evidence="3">DUF951 domain-containing protein</fullName>
    </recommendedName>
</protein>
<dbReference type="InterPro" id="IPR009296">
    <property type="entry name" value="DUF951"/>
</dbReference>
<organism evidence="1 2">
    <name type="scientific">Hathewaya limosa</name>
    <name type="common">Clostridium limosum</name>
    <dbReference type="NCBI Taxonomy" id="1536"/>
    <lineage>
        <taxon>Bacteria</taxon>
        <taxon>Bacillati</taxon>
        <taxon>Bacillota</taxon>
        <taxon>Clostridia</taxon>
        <taxon>Eubacteriales</taxon>
        <taxon>Clostridiaceae</taxon>
        <taxon>Hathewaya</taxon>
    </lineage>
</organism>
<evidence type="ECO:0000313" key="2">
    <source>
        <dbReference type="Proteomes" id="UP001224418"/>
    </source>
</evidence>
<gene>
    <name evidence="1" type="ORF">QOZ93_000438</name>
</gene>
<dbReference type="PIRSF" id="PIRSF037263">
    <property type="entry name" value="DUF951_bac"/>
    <property type="match status" value="1"/>
</dbReference>
<evidence type="ECO:0000313" key="1">
    <source>
        <dbReference type="EMBL" id="MDQ0478729.1"/>
    </source>
</evidence>
<keyword evidence="2" id="KW-1185">Reference proteome</keyword>
<comment type="caution">
    <text evidence="1">The sequence shown here is derived from an EMBL/GenBank/DDBJ whole genome shotgun (WGS) entry which is preliminary data.</text>
</comment>
<dbReference type="EMBL" id="JAUSWN010000002">
    <property type="protein sequence ID" value="MDQ0478729.1"/>
    <property type="molecule type" value="Genomic_DNA"/>
</dbReference>
<reference evidence="1 2" key="1">
    <citation type="submission" date="2023-07" db="EMBL/GenBank/DDBJ databases">
        <title>Genomic Encyclopedia of Type Strains, Phase IV (KMG-IV): sequencing the most valuable type-strain genomes for metagenomic binning, comparative biology and taxonomic classification.</title>
        <authorList>
            <person name="Goeker M."/>
        </authorList>
    </citation>
    <scope>NUCLEOTIDE SEQUENCE [LARGE SCALE GENOMIC DNA]</scope>
    <source>
        <strain evidence="1 2">DSM 1400</strain>
    </source>
</reference>
<accession>A0ABU0JNR7</accession>
<name>A0ABU0JNR7_HATLI</name>
<evidence type="ECO:0008006" key="3">
    <source>
        <dbReference type="Google" id="ProtNLM"/>
    </source>
</evidence>